<protein>
    <recommendedName>
        <fullName evidence="4">AT hook motif protein</fullName>
    </recommendedName>
</protein>
<dbReference type="AlphaFoldDB" id="A0A1F5LYH2"/>
<sequence length="117" mass="12894">MPKMVWTAEADAQLLLLVLDQLKVANFALDTEQLAVGMGSQCNKRGIQHRLSVLRKQDKEQPSPTKGGFTPINSPAKRKAGRPPRTPAKKQKNQDNDDETDDELLGVVVQGDHHDGN</sequence>
<keyword evidence="3" id="KW-1185">Reference proteome</keyword>
<feature type="compositionally biased region" description="Basic residues" evidence="1">
    <location>
        <begin position="76"/>
        <end position="91"/>
    </location>
</feature>
<dbReference type="RefSeq" id="XP_022493617.1">
    <property type="nucleotide sequence ID" value="XM_022626352.1"/>
</dbReference>
<evidence type="ECO:0008006" key="4">
    <source>
        <dbReference type="Google" id="ProtNLM"/>
    </source>
</evidence>
<feature type="region of interest" description="Disordered" evidence="1">
    <location>
        <begin position="55"/>
        <end position="117"/>
    </location>
</feature>
<proteinExistence type="predicted"/>
<evidence type="ECO:0000256" key="1">
    <source>
        <dbReference type="SAM" id="MobiDB-lite"/>
    </source>
</evidence>
<dbReference type="Proteomes" id="UP000177622">
    <property type="component" value="Unassembled WGS sequence"/>
</dbReference>
<dbReference type="GeneID" id="34571086"/>
<dbReference type="STRING" id="1835702.A0A1F5LYH2"/>
<comment type="caution">
    <text evidence="2">The sequence shown here is derived from an EMBL/GenBank/DDBJ whole genome shotgun (WGS) entry which is preliminary data.</text>
</comment>
<accession>A0A1F5LYH2</accession>
<organism evidence="2 3">
    <name type="scientific">Penicillium arizonense</name>
    <dbReference type="NCBI Taxonomy" id="1835702"/>
    <lineage>
        <taxon>Eukaryota</taxon>
        <taxon>Fungi</taxon>
        <taxon>Dikarya</taxon>
        <taxon>Ascomycota</taxon>
        <taxon>Pezizomycotina</taxon>
        <taxon>Eurotiomycetes</taxon>
        <taxon>Eurotiomycetidae</taxon>
        <taxon>Eurotiales</taxon>
        <taxon>Aspergillaceae</taxon>
        <taxon>Penicillium</taxon>
    </lineage>
</organism>
<gene>
    <name evidence="2" type="ORF">PENARI_c001G03075</name>
</gene>
<dbReference type="OrthoDB" id="10315567at2759"/>
<evidence type="ECO:0000313" key="2">
    <source>
        <dbReference type="EMBL" id="OGE58194.1"/>
    </source>
</evidence>
<name>A0A1F5LYH2_PENAI</name>
<reference evidence="2 3" key="1">
    <citation type="journal article" date="2016" name="Sci. Rep.">
        <title>Penicillium arizonense, a new, genome sequenced fungal species, reveals a high chemical diversity in secreted metabolites.</title>
        <authorList>
            <person name="Grijseels S."/>
            <person name="Nielsen J.C."/>
            <person name="Randelovic M."/>
            <person name="Nielsen J."/>
            <person name="Nielsen K.F."/>
            <person name="Workman M."/>
            <person name="Frisvad J.C."/>
        </authorList>
    </citation>
    <scope>NUCLEOTIDE SEQUENCE [LARGE SCALE GENOMIC DNA]</scope>
    <source>
        <strain evidence="2 3">CBS 141311</strain>
    </source>
</reference>
<dbReference type="EMBL" id="LXJU01000001">
    <property type="protein sequence ID" value="OGE58194.1"/>
    <property type="molecule type" value="Genomic_DNA"/>
</dbReference>
<evidence type="ECO:0000313" key="3">
    <source>
        <dbReference type="Proteomes" id="UP000177622"/>
    </source>
</evidence>